<feature type="transmembrane region" description="Helical" evidence="5">
    <location>
        <begin position="481"/>
        <end position="503"/>
    </location>
</feature>
<comment type="subcellular location">
    <subcellularLocation>
        <location evidence="1">Membrane</location>
        <topology evidence="1">Multi-pass membrane protein</topology>
    </subcellularLocation>
</comment>
<dbReference type="PANTHER" id="PTHR48021:SF89">
    <property type="entry name" value="FI02132P-RELATED"/>
    <property type="match status" value="1"/>
</dbReference>
<feature type="transmembrane region" description="Helical" evidence="5">
    <location>
        <begin position="382"/>
        <end position="406"/>
    </location>
</feature>
<feature type="transmembrane region" description="Helical" evidence="5">
    <location>
        <begin position="284"/>
        <end position="308"/>
    </location>
</feature>
<feature type="transmembrane region" description="Helical" evidence="5">
    <location>
        <begin position="418"/>
        <end position="437"/>
    </location>
</feature>
<evidence type="ECO:0000259" key="7">
    <source>
        <dbReference type="PROSITE" id="PS50850"/>
    </source>
</evidence>
<keyword evidence="2 5" id="KW-0812">Transmembrane</keyword>
<dbReference type="InterPro" id="IPR020846">
    <property type="entry name" value="MFS_dom"/>
</dbReference>
<sequence length="573" mass="63168">MERSRPRDRTASLRPLLLAVVASLPSLSPGICIGYSAIAVPQIQAYDSLWLNSEQISWFTSIFAISAPFGCLISWPLLDLTGRKTTLLLINLPNLVGWLLIATVCRSSSPVPQLYAGRALTGISIGMSSIPTTIYLMEVISPHSPYLRGLIGTWSSIFLSIGVCIVYVLGAIFDWVTIAYIALLFPIVSCCAVAFHLPESPEWLLSKGRLGDSEWALKKLRLTPTSRPPGITDIHESCKLILSRDQDCSTCTEKTIGHTSTYVRLPWKANFLDFLKPETYKPLVILNTFFFFQQFTGVYIVIAYLVNIVEGLHINILDPYSVTMLCGIIQLVTSVTVSLLLPKLGLRLICLSSGTCMAASMLLLALYLPTVQYNGLPVRFNLLPFITFLFFNFAAAAGFLTLPWFLVGEIFLPSVKCAAGGISTCVAYILCFLALKYFPYFTGDFEEDWAGVCFYFSAMSAVATLCGFARSGMALKDISHWMTGLVALVSFSIISHLSLGSWYSRVTIGVKPSYRVVFVSSLLGEITDYMRKALMGKKDPAKVQIRIRSIRPAGAKLIVETDSDEDAKNIIEN</sequence>
<name>A0A7R9IGK0_9NEOP</name>
<feature type="transmembrane region" description="Helical" evidence="5">
    <location>
        <begin position="115"/>
        <end position="137"/>
    </location>
</feature>
<evidence type="ECO:0000256" key="6">
    <source>
        <dbReference type="SAM" id="SignalP"/>
    </source>
</evidence>
<dbReference type="Pfam" id="PF00083">
    <property type="entry name" value="Sugar_tr"/>
    <property type="match status" value="1"/>
</dbReference>
<dbReference type="PANTHER" id="PTHR48021">
    <property type="match status" value="1"/>
</dbReference>
<organism evidence="8">
    <name type="scientific">Timema tahoe</name>
    <dbReference type="NCBI Taxonomy" id="61484"/>
    <lineage>
        <taxon>Eukaryota</taxon>
        <taxon>Metazoa</taxon>
        <taxon>Ecdysozoa</taxon>
        <taxon>Arthropoda</taxon>
        <taxon>Hexapoda</taxon>
        <taxon>Insecta</taxon>
        <taxon>Pterygota</taxon>
        <taxon>Neoptera</taxon>
        <taxon>Polyneoptera</taxon>
        <taxon>Phasmatodea</taxon>
        <taxon>Timematodea</taxon>
        <taxon>Timematoidea</taxon>
        <taxon>Timematidae</taxon>
        <taxon>Timema</taxon>
    </lineage>
</organism>
<feature type="transmembrane region" description="Helical" evidence="5">
    <location>
        <begin position="178"/>
        <end position="197"/>
    </location>
</feature>
<keyword evidence="3 5" id="KW-1133">Transmembrane helix</keyword>
<dbReference type="GO" id="GO:0022857">
    <property type="term" value="F:transmembrane transporter activity"/>
    <property type="evidence" value="ECO:0007669"/>
    <property type="project" value="InterPro"/>
</dbReference>
<dbReference type="GO" id="GO:0016020">
    <property type="term" value="C:membrane"/>
    <property type="evidence" value="ECO:0007669"/>
    <property type="project" value="UniProtKB-SubCell"/>
</dbReference>
<feature type="transmembrane region" description="Helical" evidence="5">
    <location>
        <begin position="87"/>
        <end position="109"/>
    </location>
</feature>
<dbReference type="AlphaFoldDB" id="A0A7R9IGK0"/>
<reference evidence="8" key="1">
    <citation type="submission" date="2020-11" db="EMBL/GenBank/DDBJ databases">
        <authorList>
            <person name="Tran Van P."/>
        </authorList>
    </citation>
    <scope>NUCLEOTIDE SEQUENCE</scope>
</reference>
<feature type="transmembrane region" description="Helical" evidence="5">
    <location>
        <begin position="449"/>
        <end position="469"/>
    </location>
</feature>
<feature type="signal peptide" evidence="6">
    <location>
        <begin position="1"/>
        <end position="30"/>
    </location>
</feature>
<dbReference type="InterPro" id="IPR005828">
    <property type="entry name" value="MFS_sugar_transport-like"/>
</dbReference>
<keyword evidence="6" id="KW-0732">Signal</keyword>
<feature type="transmembrane region" description="Helical" evidence="5">
    <location>
        <begin position="348"/>
        <end position="370"/>
    </location>
</feature>
<evidence type="ECO:0000256" key="2">
    <source>
        <dbReference type="ARBA" id="ARBA00022692"/>
    </source>
</evidence>
<dbReference type="Gene3D" id="1.20.1250.20">
    <property type="entry name" value="MFS general substrate transporter like domains"/>
    <property type="match status" value="1"/>
</dbReference>
<evidence type="ECO:0000256" key="4">
    <source>
        <dbReference type="ARBA" id="ARBA00023136"/>
    </source>
</evidence>
<dbReference type="EMBL" id="OE001957">
    <property type="protein sequence ID" value="CAD7457870.1"/>
    <property type="molecule type" value="Genomic_DNA"/>
</dbReference>
<evidence type="ECO:0000256" key="1">
    <source>
        <dbReference type="ARBA" id="ARBA00004141"/>
    </source>
</evidence>
<dbReference type="InterPro" id="IPR036259">
    <property type="entry name" value="MFS_trans_sf"/>
</dbReference>
<feature type="chain" id="PRO_5030941412" description="Major facilitator superfamily (MFS) profile domain-containing protein" evidence="6">
    <location>
        <begin position="31"/>
        <end position="573"/>
    </location>
</feature>
<dbReference type="InterPro" id="IPR050549">
    <property type="entry name" value="MFS_Trehalose_Transporter"/>
</dbReference>
<protein>
    <recommendedName>
        <fullName evidence="7">Major facilitator superfamily (MFS) profile domain-containing protein</fullName>
    </recommendedName>
</protein>
<dbReference type="PROSITE" id="PS50850">
    <property type="entry name" value="MFS"/>
    <property type="match status" value="1"/>
</dbReference>
<feature type="transmembrane region" description="Helical" evidence="5">
    <location>
        <begin position="55"/>
        <end position="75"/>
    </location>
</feature>
<proteinExistence type="predicted"/>
<feature type="transmembrane region" description="Helical" evidence="5">
    <location>
        <begin position="149"/>
        <end position="172"/>
    </location>
</feature>
<dbReference type="SUPFAM" id="SSF103473">
    <property type="entry name" value="MFS general substrate transporter"/>
    <property type="match status" value="1"/>
</dbReference>
<evidence type="ECO:0000256" key="5">
    <source>
        <dbReference type="SAM" id="Phobius"/>
    </source>
</evidence>
<evidence type="ECO:0000256" key="3">
    <source>
        <dbReference type="ARBA" id="ARBA00022989"/>
    </source>
</evidence>
<accession>A0A7R9IGK0</accession>
<feature type="transmembrane region" description="Helical" evidence="5">
    <location>
        <begin position="320"/>
        <end position="341"/>
    </location>
</feature>
<keyword evidence="4 5" id="KW-0472">Membrane</keyword>
<feature type="domain" description="Major facilitator superfamily (MFS) profile" evidence="7">
    <location>
        <begin position="18"/>
        <end position="475"/>
    </location>
</feature>
<evidence type="ECO:0000313" key="8">
    <source>
        <dbReference type="EMBL" id="CAD7457870.1"/>
    </source>
</evidence>
<gene>
    <name evidence="8" type="ORF">TTEB3V08_LOCUS5860</name>
</gene>